<reference evidence="2" key="1">
    <citation type="journal article" date="2014" name="PLoS Negl. Trop. Dis.">
        <title>An updated insight into the Sialotranscriptome of Triatoma infestans: developmental stage and geographic variations.</title>
        <authorList>
            <person name="Schwarz A."/>
            <person name="Medrano-Mercado N."/>
            <person name="Schaub G.A."/>
            <person name="Struchiner C.J."/>
            <person name="Bargues M.D."/>
            <person name="Levy M.Z."/>
            <person name="Ribeiro J.M."/>
        </authorList>
    </citation>
    <scope>NUCLEOTIDE SEQUENCE</scope>
    <source>
        <strain evidence="2">Chile</strain>
        <tissue evidence="2">Salivary glands</tissue>
    </source>
</reference>
<evidence type="ECO:0000313" key="2">
    <source>
        <dbReference type="EMBL" id="JAC14010.1"/>
    </source>
</evidence>
<dbReference type="Pfam" id="PF10253">
    <property type="entry name" value="PRCC"/>
    <property type="match status" value="1"/>
</dbReference>
<feature type="region of interest" description="Disordered" evidence="1">
    <location>
        <begin position="1"/>
        <end position="30"/>
    </location>
</feature>
<protein>
    <submittedName>
        <fullName evidence="2">Putative mitotic checkpoint protein prcc</fullName>
    </submittedName>
</protein>
<dbReference type="AlphaFoldDB" id="A0A023EXP0"/>
<sequence>MALVAYDCSDSSDYEDDDYDGGKTENNGKVTNVTLPEENLKNSAVKEVKTIADTNSKGKVNDSLPPPLEIKSNFNVVSWALLSKNRTQPIRISVPSLEDEKDDETIAKPKLKPSSTKSGLFALLPKPKQHLLIPPSLNSRKPDKKKEMIKNHQPVKTLQKSERLKSSSGLESDVKEKSSVDNVLDDADEEEEQPQSFFFLPDDKNLPEANFNDEIVNLNEFKESPSLDDNVSMIQEESESSSQNLSNELQPMLPEPPGDIELDKEALEKLCGRRGKRLAGEIEMVNVSGAELVGDSKLWLAKELTTQQVHFKRAKFDPLQRRKHQITFLAAQAREQELELSNQWANNRMTRKQTQAKYGF</sequence>
<proteinExistence type="evidence at transcript level"/>
<dbReference type="PANTHER" id="PTHR13621">
    <property type="entry name" value="PROLINE-RICH PROTEIN PRCC"/>
    <property type="match status" value="1"/>
</dbReference>
<evidence type="ECO:0000256" key="1">
    <source>
        <dbReference type="SAM" id="MobiDB-lite"/>
    </source>
</evidence>
<dbReference type="GO" id="GO:0005634">
    <property type="term" value="C:nucleus"/>
    <property type="evidence" value="ECO:0007669"/>
    <property type="project" value="TreeGrafter"/>
</dbReference>
<feature type="compositionally biased region" description="Acidic residues" evidence="1">
    <location>
        <begin position="10"/>
        <end position="19"/>
    </location>
</feature>
<accession>A0A023EXP0</accession>
<feature type="compositionally biased region" description="Acidic residues" evidence="1">
    <location>
        <begin position="183"/>
        <end position="193"/>
    </location>
</feature>
<organism evidence="2">
    <name type="scientific">Triatoma infestans</name>
    <name type="common">Assassin bug</name>
    <dbReference type="NCBI Taxonomy" id="30076"/>
    <lineage>
        <taxon>Eukaryota</taxon>
        <taxon>Metazoa</taxon>
        <taxon>Ecdysozoa</taxon>
        <taxon>Arthropoda</taxon>
        <taxon>Hexapoda</taxon>
        <taxon>Insecta</taxon>
        <taxon>Pterygota</taxon>
        <taxon>Neoptera</taxon>
        <taxon>Paraneoptera</taxon>
        <taxon>Hemiptera</taxon>
        <taxon>Heteroptera</taxon>
        <taxon>Panheteroptera</taxon>
        <taxon>Cimicomorpha</taxon>
        <taxon>Reduviidae</taxon>
        <taxon>Triatominae</taxon>
        <taxon>Triatoma</taxon>
    </lineage>
</organism>
<dbReference type="InterPro" id="IPR018800">
    <property type="entry name" value="PRCC"/>
</dbReference>
<feature type="region of interest" description="Disordered" evidence="1">
    <location>
        <begin position="93"/>
        <end position="194"/>
    </location>
</feature>
<feature type="compositionally biased region" description="Basic and acidic residues" evidence="1">
    <location>
        <begin position="140"/>
        <end position="150"/>
    </location>
</feature>
<dbReference type="PANTHER" id="PTHR13621:SF2">
    <property type="entry name" value="PROLINE-RICH PROTEIN PRCC"/>
    <property type="match status" value="1"/>
</dbReference>
<name>A0A023EXP0_TRIIF</name>
<dbReference type="EMBL" id="GBBI01004702">
    <property type="protein sequence ID" value="JAC14010.1"/>
    <property type="molecule type" value="mRNA"/>
</dbReference>